<keyword evidence="4" id="KW-0479">Metal-binding</keyword>
<reference evidence="11 12" key="1">
    <citation type="journal article" date="2005" name="Nat. Biotechnol.">
        <title>Genome sequence of the chlorinated compound-respiring bacterium Dehalococcoides species strain CBDB1.</title>
        <authorList>
            <person name="Kube M."/>
            <person name="Beck A."/>
            <person name="Zinder S.H."/>
            <person name="Kuhl H."/>
            <person name="Reinhardt R."/>
            <person name="Adrian L."/>
        </authorList>
    </citation>
    <scope>NUCLEOTIDE SEQUENCE [LARGE SCALE GENOMIC DNA]</scope>
    <source>
        <strain evidence="11 12">CBDB1</strain>
    </source>
</reference>
<feature type="domain" description="4Fe-4S ferredoxin-type" evidence="10">
    <location>
        <begin position="355"/>
        <end position="385"/>
    </location>
</feature>
<keyword evidence="8" id="KW-0472">Membrane</keyword>
<dbReference type="GO" id="GO:0051539">
    <property type="term" value="F:4 iron, 4 sulfur cluster binding"/>
    <property type="evidence" value="ECO:0007669"/>
    <property type="project" value="UniProtKB-KW"/>
</dbReference>
<dbReference type="PROSITE" id="PS51318">
    <property type="entry name" value="TAT"/>
    <property type="match status" value="1"/>
</dbReference>
<keyword evidence="7" id="KW-0411">Iron-sulfur</keyword>
<comment type="subcellular location">
    <subcellularLocation>
        <location evidence="1">Cell membrane</location>
    </subcellularLocation>
</comment>
<name>A0A916KN99_DEHMC</name>
<dbReference type="EMBL" id="AJ965256">
    <property type="protein sequence ID" value="CAI83570.1"/>
    <property type="molecule type" value="Genomic_DNA"/>
</dbReference>
<evidence type="ECO:0000259" key="10">
    <source>
        <dbReference type="PROSITE" id="PS51379"/>
    </source>
</evidence>
<dbReference type="RefSeq" id="WP_011309913.1">
    <property type="nucleotide sequence ID" value="NC_007356.1"/>
</dbReference>
<dbReference type="InterPro" id="IPR028894">
    <property type="entry name" value="RDH_dom"/>
</dbReference>
<accession>A0A916KN99</accession>
<keyword evidence="5" id="KW-0732">Signal</keyword>
<dbReference type="GO" id="GO:0005886">
    <property type="term" value="C:plasma membrane"/>
    <property type="evidence" value="ECO:0007669"/>
    <property type="project" value="UniProtKB-SubCell"/>
</dbReference>
<dbReference type="InterPro" id="IPR006311">
    <property type="entry name" value="TAT_signal"/>
</dbReference>
<evidence type="ECO:0000256" key="1">
    <source>
        <dbReference type="ARBA" id="ARBA00004236"/>
    </source>
</evidence>
<evidence type="ECO:0000256" key="4">
    <source>
        <dbReference type="ARBA" id="ARBA00022723"/>
    </source>
</evidence>
<dbReference type="PROSITE" id="PS51379">
    <property type="entry name" value="4FE4S_FER_2"/>
    <property type="match status" value="1"/>
</dbReference>
<dbReference type="InterPro" id="IPR017900">
    <property type="entry name" value="4Fe4S_Fe_S_CS"/>
</dbReference>
<protein>
    <submittedName>
        <fullName evidence="11">Reductive dehalogenase</fullName>
    </submittedName>
</protein>
<evidence type="ECO:0000313" key="12">
    <source>
        <dbReference type="Proteomes" id="UP000000433"/>
    </source>
</evidence>
<evidence type="ECO:0000256" key="5">
    <source>
        <dbReference type="ARBA" id="ARBA00022729"/>
    </source>
</evidence>
<evidence type="ECO:0000256" key="8">
    <source>
        <dbReference type="ARBA" id="ARBA00023136"/>
    </source>
</evidence>
<sequence>MSKFHCTVNRRDFMKALGLGVAGIGAVSATTPVFRDLDEVASSPKAVLHRGWYVKERDYGDPTIEIDWSLMKRRDLRGYSNWDFPTLMFTYPGGPEAFQKHLHDQGTAVTAKAKEIWPEYTGPSTRTYALSNAFAASAYSNSGYVLNANQFGMKTIAPAPRPQDIGMPVWQGTPEENTAMIRAVFSLVGLGPMIGTTMLDEKSENFVWEYNGKGVTGGDAKYGNKHIIFDPNISEAYSDDTTFRIPTSHKYVIATHNLSCDEFLRTGLSGSGAYGTEEMSYVRVAYAKSVVEQFIRGLGYNVAYGHDLQAATAWDIWSGVGEHCRMGQITGSPELGGLLRTHAVFYTDLPLELTKPIDAGFAKFCETCGTCADTCPVGAISPRGVDRNWDSNTGQDWVNDKQAGGTQVMYNMPGFKGWRCNSFACAFSPCGSACKGACPFNTIADGSFIHSIVKSTVATTPVFNSFFTSMEGILHYGKQDKDPEKWWNNPEAWHIYGTNPNNLRQ</sequence>
<comment type="cofactor">
    <cofactor evidence="9">
        <name>corrinoid</name>
        <dbReference type="ChEBI" id="CHEBI:33913"/>
    </cofactor>
</comment>
<evidence type="ECO:0000256" key="9">
    <source>
        <dbReference type="ARBA" id="ARBA00029374"/>
    </source>
</evidence>
<evidence type="ECO:0000256" key="7">
    <source>
        <dbReference type="ARBA" id="ARBA00023014"/>
    </source>
</evidence>
<dbReference type="Proteomes" id="UP000000433">
    <property type="component" value="Chromosome"/>
</dbReference>
<dbReference type="InterPro" id="IPR019546">
    <property type="entry name" value="TAT_signal_bac_arc"/>
</dbReference>
<keyword evidence="12" id="KW-1185">Reference proteome</keyword>
<dbReference type="NCBIfam" id="TIGR02486">
    <property type="entry name" value="RDH"/>
    <property type="match status" value="1"/>
</dbReference>
<gene>
    <name evidence="11" type="primary">rdhA</name>
    <name evidence="11" type="ordered locus">cbdbA1546</name>
</gene>
<dbReference type="AlphaFoldDB" id="A0A916KN99"/>
<evidence type="ECO:0000256" key="6">
    <source>
        <dbReference type="ARBA" id="ARBA00023004"/>
    </source>
</evidence>
<dbReference type="KEGG" id="deh:cbdbA1546"/>
<keyword evidence="2" id="KW-1003">Cell membrane</keyword>
<dbReference type="Pfam" id="PF13486">
    <property type="entry name" value="Dehalogenase"/>
    <property type="match status" value="1"/>
</dbReference>
<dbReference type="GO" id="GO:0046872">
    <property type="term" value="F:metal ion binding"/>
    <property type="evidence" value="ECO:0007669"/>
    <property type="project" value="UniProtKB-KW"/>
</dbReference>
<keyword evidence="6" id="KW-0408">Iron</keyword>
<evidence type="ECO:0000256" key="2">
    <source>
        <dbReference type="ARBA" id="ARBA00022475"/>
    </source>
</evidence>
<dbReference type="NCBIfam" id="TIGR01409">
    <property type="entry name" value="TAT_signal_seq"/>
    <property type="match status" value="1"/>
</dbReference>
<dbReference type="InterPro" id="IPR017896">
    <property type="entry name" value="4Fe4S_Fe-S-bd"/>
</dbReference>
<dbReference type="PROSITE" id="PS00198">
    <property type="entry name" value="4FE4S_FER_1"/>
    <property type="match status" value="1"/>
</dbReference>
<dbReference type="InterPro" id="IPR012832">
    <property type="entry name" value="RDH"/>
</dbReference>
<keyword evidence="3" id="KW-0004">4Fe-4S</keyword>
<evidence type="ECO:0000313" key="11">
    <source>
        <dbReference type="EMBL" id="CAI83570.1"/>
    </source>
</evidence>
<organism evidence="11 12">
    <name type="scientific">Dehalococcoides mccartyi (strain CBDB1)</name>
    <dbReference type="NCBI Taxonomy" id="255470"/>
    <lineage>
        <taxon>Bacteria</taxon>
        <taxon>Bacillati</taxon>
        <taxon>Chloroflexota</taxon>
        <taxon>Dehalococcoidia</taxon>
        <taxon>Dehalococcoidales</taxon>
        <taxon>Dehalococcoidaceae</taxon>
        <taxon>Dehalococcoides</taxon>
    </lineage>
</organism>
<evidence type="ECO:0000256" key="3">
    <source>
        <dbReference type="ARBA" id="ARBA00022485"/>
    </source>
</evidence>
<dbReference type="SUPFAM" id="SSF54862">
    <property type="entry name" value="4Fe-4S ferredoxins"/>
    <property type="match status" value="1"/>
</dbReference>
<proteinExistence type="predicted"/>